<accession>A0ABV0BSV7</accession>
<dbReference type="SUPFAM" id="SSF51658">
    <property type="entry name" value="Xylose isomerase-like"/>
    <property type="match status" value="1"/>
</dbReference>
<protein>
    <submittedName>
        <fullName evidence="3">Sugar phosphate isomerase/epimerase</fullName>
    </submittedName>
</protein>
<sequence>MKYIYSIMLFILWALPNQAQVNNNLKIKFYCTNWGMSESWDSYCARVSQAGFDGLETWLPAAGEERTAMFNALKKHNLSLGLLSGGGGANFDQYLASFIKNVEDAAQQKPDYINCHTGKEYYTFEQNKALIDAAEAISKKTGIPVRHETHRGRFSFAAHITKKYLEEIPHLRLTLDISHWCNVHESMLSDQKEAVQLALLKTGHIHARIGHPQGPQVNDPAAPEWKSILDQHLAWWDEIVRIHKESKAKVLTITTEFGPAGYLPTLPYTQQPVADQWSINVFMLNLLKTRYKS</sequence>
<proteinExistence type="predicted"/>
<comment type="caution">
    <text evidence="3">The sequence shown here is derived from an EMBL/GenBank/DDBJ whole genome shotgun (WGS) entry which is preliminary data.</text>
</comment>
<dbReference type="Gene3D" id="3.20.20.150">
    <property type="entry name" value="Divalent-metal-dependent TIM barrel enzymes"/>
    <property type="match status" value="1"/>
</dbReference>
<dbReference type="InterPro" id="IPR013022">
    <property type="entry name" value="Xyl_isomerase-like_TIM-brl"/>
</dbReference>
<keyword evidence="4" id="KW-1185">Reference proteome</keyword>
<dbReference type="Proteomes" id="UP001409291">
    <property type="component" value="Unassembled WGS sequence"/>
</dbReference>
<dbReference type="EMBL" id="JBDJNQ010000004">
    <property type="protein sequence ID" value="MEN5377629.1"/>
    <property type="molecule type" value="Genomic_DNA"/>
</dbReference>
<dbReference type="RefSeq" id="WP_260291664.1">
    <property type="nucleotide sequence ID" value="NZ_JBDJLH010000002.1"/>
</dbReference>
<dbReference type="GO" id="GO:0016853">
    <property type="term" value="F:isomerase activity"/>
    <property type="evidence" value="ECO:0007669"/>
    <property type="project" value="UniProtKB-KW"/>
</dbReference>
<feature type="signal peptide" evidence="1">
    <location>
        <begin position="1"/>
        <end position="19"/>
    </location>
</feature>
<gene>
    <name evidence="3" type="ORF">ABE541_10180</name>
</gene>
<evidence type="ECO:0000313" key="4">
    <source>
        <dbReference type="Proteomes" id="UP001409291"/>
    </source>
</evidence>
<organism evidence="3 4">
    <name type="scientific">Sphingobacterium kitahiroshimense</name>
    <dbReference type="NCBI Taxonomy" id="470446"/>
    <lineage>
        <taxon>Bacteria</taxon>
        <taxon>Pseudomonadati</taxon>
        <taxon>Bacteroidota</taxon>
        <taxon>Sphingobacteriia</taxon>
        <taxon>Sphingobacteriales</taxon>
        <taxon>Sphingobacteriaceae</taxon>
        <taxon>Sphingobacterium</taxon>
    </lineage>
</organism>
<keyword evidence="1" id="KW-0732">Signal</keyword>
<evidence type="ECO:0000259" key="2">
    <source>
        <dbReference type="Pfam" id="PF01261"/>
    </source>
</evidence>
<keyword evidence="3" id="KW-0413">Isomerase</keyword>
<dbReference type="InterPro" id="IPR036237">
    <property type="entry name" value="Xyl_isomerase-like_sf"/>
</dbReference>
<dbReference type="Pfam" id="PF01261">
    <property type="entry name" value="AP_endonuc_2"/>
    <property type="match status" value="1"/>
</dbReference>
<name>A0ABV0BSV7_9SPHI</name>
<evidence type="ECO:0000313" key="3">
    <source>
        <dbReference type="EMBL" id="MEN5377629.1"/>
    </source>
</evidence>
<reference evidence="3 4" key="1">
    <citation type="submission" date="2024-04" db="EMBL/GenBank/DDBJ databases">
        <title>WGS of bacteria from Torrens River.</title>
        <authorList>
            <person name="Wyrsch E.R."/>
            <person name="Drigo B."/>
        </authorList>
    </citation>
    <scope>NUCLEOTIDE SEQUENCE [LARGE SCALE GENOMIC DNA]</scope>
    <source>
        <strain evidence="3 4">TWI391</strain>
    </source>
</reference>
<feature type="domain" description="Xylose isomerase-like TIM barrel" evidence="2">
    <location>
        <begin position="45"/>
        <end position="207"/>
    </location>
</feature>
<feature type="chain" id="PRO_5045138290" evidence="1">
    <location>
        <begin position="20"/>
        <end position="293"/>
    </location>
</feature>
<evidence type="ECO:0000256" key="1">
    <source>
        <dbReference type="SAM" id="SignalP"/>
    </source>
</evidence>